<dbReference type="InterPro" id="IPR016182">
    <property type="entry name" value="Cu_amine_oxidase_N-reg"/>
</dbReference>
<dbReference type="Pfam" id="PF01179">
    <property type="entry name" value="Cu_amine_oxid"/>
    <property type="match status" value="1"/>
</dbReference>
<dbReference type="RefSeq" id="XP_008713030.1">
    <property type="nucleotide sequence ID" value="XM_008714808.1"/>
</dbReference>
<feature type="region of interest" description="Disordered" evidence="12">
    <location>
        <begin position="647"/>
        <end position="669"/>
    </location>
</feature>
<gene>
    <name evidence="15" type="ORF">HMPREF1541_10137</name>
</gene>
<dbReference type="InterPro" id="IPR015800">
    <property type="entry name" value="Cu_amine_oxidase_N2"/>
</dbReference>
<name>W2S717_CYPE1</name>
<evidence type="ECO:0000313" key="15">
    <source>
        <dbReference type="EMBL" id="ETN44467.1"/>
    </source>
</evidence>
<organism evidence="15 16">
    <name type="scientific">Cyphellophora europaea (strain CBS 101466)</name>
    <name type="common">Phialophora europaea</name>
    <dbReference type="NCBI Taxonomy" id="1220924"/>
    <lineage>
        <taxon>Eukaryota</taxon>
        <taxon>Fungi</taxon>
        <taxon>Dikarya</taxon>
        <taxon>Ascomycota</taxon>
        <taxon>Pezizomycotina</taxon>
        <taxon>Eurotiomycetes</taxon>
        <taxon>Chaetothyriomycetidae</taxon>
        <taxon>Chaetothyriales</taxon>
        <taxon>Cyphellophoraceae</taxon>
        <taxon>Cyphellophora</taxon>
    </lineage>
</organism>
<comment type="similarity">
    <text evidence="2 11">Belongs to the copper/topaquinone oxidase family.</text>
</comment>
<keyword evidence="4 11" id="KW-0479">Metal-binding</keyword>
<evidence type="ECO:0000256" key="3">
    <source>
        <dbReference type="ARBA" id="ARBA00011738"/>
    </source>
</evidence>
<evidence type="ECO:0000313" key="16">
    <source>
        <dbReference type="Proteomes" id="UP000030752"/>
    </source>
</evidence>
<dbReference type="InterPro" id="IPR000269">
    <property type="entry name" value="Cu_amine_oxidase"/>
</dbReference>
<dbReference type="GO" id="GO:0048038">
    <property type="term" value="F:quinone binding"/>
    <property type="evidence" value="ECO:0007669"/>
    <property type="project" value="InterPro"/>
</dbReference>
<keyword evidence="6 11" id="KW-0560">Oxidoreductase</keyword>
<dbReference type="HOGENOM" id="CLU_011500_3_1_1"/>
<feature type="modified residue" description="2',4',5'-topaquinone" evidence="10">
    <location>
        <position position="401"/>
    </location>
</feature>
<dbReference type="GO" id="GO:0008131">
    <property type="term" value="F:primary methylamine oxidase activity"/>
    <property type="evidence" value="ECO:0007669"/>
    <property type="project" value="InterPro"/>
</dbReference>
<sequence length="669" mass="74044">MTPHPLDILTVDEVCRARDAVKTLHPEHKLFFRELYLDEPPKAALRQYLDAEHAGSSPAPLPRQALCQYDVLDGKGGVQSHESIIDVSSGKRISHEIVPEEHHASLSTTEFKHLIVACGKSQLFKDAVAKLKLPEGFEVVIEPWPYGGLAADEENNRYFQGLLFGRDTRLNNPDSNFYAYPLPLIPIMNARTREIVRVDKLPTGGEQDGLQDDTHLENVIDHCSAADYVPELLPQGTRKTLKALNVAQPDGPSFSVTGGLVEWQNWRFRVGFNPREGATIHDVTYQGRSVMYRLSISEMTVPYADPRAPFPRKQAFDFGDGSLGHATNNLQLGCDCLGAIKYFDGVIVDSDGKGQVAPNVICLHEQDNGIGWKHTNWRTGRAVVTRNRELVVQFIITLANYEYVFAYKFDLSGGITIETRATGIVSVVNIDAGKTSKYGNIVSPGALAQNHQHIFCVRIDPAIDGNENTVVVEESHAVPFGPNNPAGNLYEVRREPVENSKWIDASSRHNRVIKLVNESKTNPISGRPVGYKFTPADTQLLLAQPESGQAQRAIFAQHHVWVTKYLDRELYAGGRYTLQSKKEIGGVGDAVKREDAVKDTDVVIWSVFGLTHNPRVEDWPVMPAEVHQINLRPADFFTQNPSIDVPSSRNMSSVSTNGAVTNGTPACCS</sequence>
<evidence type="ECO:0000256" key="5">
    <source>
        <dbReference type="ARBA" id="ARBA00022772"/>
    </source>
</evidence>
<evidence type="ECO:0000256" key="7">
    <source>
        <dbReference type="ARBA" id="ARBA00023008"/>
    </source>
</evidence>
<evidence type="ECO:0000256" key="6">
    <source>
        <dbReference type="ARBA" id="ARBA00023002"/>
    </source>
</evidence>
<dbReference type="eggNOG" id="KOG1186">
    <property type="taxonomic scope" value="Eukaryota"/>
</dbReference>
<keyword evidence="7 11" id="KW-0186">Copper</keyword>
<reference evidence="15 16" key="1">
    <citation type="submission" date="2013-03" db="EMBL/GenBank/DDBJ databases">
        <title>The Genome Sequence of Phialophora europaea CBS 101466.</title>
        <authorList>
            <consortium name="The Broad Institute Genomics Platform"/>
            <person name="Cuomo C."/>
            <person name="de Hoog S."/>
            <person name="Gorbushina A."/>
            <person name="Walker B."/>
            <person name="Young S.K."/>
            <person name="Zeng Q."/>
            <person name="Gargeya S."/>
            <person name="Fitzgerald M."/>
            <person name="Haas B."/>
            <person name="Abouelleil A."/>
            <person name="Allen A.W."/>
            <person name="Alvarado L."/>
            <person name="Arachchi H.M."/>
            <person name="Berlin A.M."/>
            <person name="Chapman S.B."/>
            <person name="Gainer-Dewar J."/>
            <person name="Goldberg J."/>
            <person name="Griggs A."/>
            <person name="Gujja S."/>
            <person name="Hansen M."/>
            <person name="Howarth C."/>
            <person name="Imamovic A."/>
            <person name="Ireland A."/>
            <person name="Larimer J."/>
            <person name="McCowan C."/>
            <person name="Murphy C."/>
            <person name="Pearson M."/>
            <person name="Poon T.W."/>
            <person name="Priest M."/>
            <person name="Roberts A."/>
            <person name="Saif S."/>
            <person name="Shea T."/>
            <person name="Sisk P."/>
            <person name="Sykes S."/>
            <person name="Wortman J."/>
            <person name="Nusbaum C."/>
            <person name="Birren B."/>
        </authorList>
    </citation>
    <scope>NUCLEOTIDE SEQUENCE [LARGE SCALE GENOMIC DNA]</scope>
    <source>
        <strain evidence="15 16">CBS 101466</strain>
    </source>
</reference>
<feature type="domain" description="Copper amine oxidase catalytic" evidence="13">
    <location>
        <begin position="244"/>
        <end position="643"/>
    </location>
</feature>
<dbReference type="InParanoid" id="W2S717"/>
<comment type="cofactor">
    <cofactor evidence="1">
        <name>Cu cation</name>
        <dbReference type="ChEBI" id="CHEBI:23378"/>
    </cofactor>
</comment>
<evidence type="ECO:0000256" key="8">
    <source>
        <dbReference type="ARBA" id="ARBA00023157"/>
    </source>
</evidence>
<feature type="domain" description="Copper amine oxidase N2-terminal" evidence="14">
    <location>
        <begin position="4"/>
        <end position="94"/>
    </location>
</feature>
<dbReference type="EC" id="1.4.3.-" evidence="11"/>
<dbReference type="Gene3D" id="2.70.98.20">
    <property type="entry name" value="Copper amine oxidase, catalytic domain"/>
    <property type="match status" value="1"/>
</dbReference>
<dbReference type="PROSITE" id="PS01164">
    <property type="entry name" value="COPPER_AMINE_OXID_1"/>
    <property type="match status" value="1"/>
</dbReference>
<feature type="active site" description="Proton acceptor" evidence="9">
    <location>
        <position position="317"/>
    </location>
</feature>
<dbReference type="GO" id="GO:0005507">
    <property type="term" value="F:copper ion binding"/>
    <property type="evidence" value="ECO:0007669"/>
    <property type="project" value="InterPro"/>
</dbReference>
<dbReference type="VEuPathDB" id="FungiDB:HMPREF1541_10137"/>
<keyword evidence="5 9" id="KW-0801">TPQ</keyword>
<dbReference type="EMBL" id="KB822714">
    <property type="protein sequence ID" value="ETN44467.1"/>
    <property type="molecule type" value="Genomic_DNA"/>
</dbReference>
<evidence type="ECO:0000256" key="4">
    <source>
        <dbReference type="ARBA" id="ARBA00022723"/>
    </source>
</evidence>
<dbReference type="GeneID" id="19977476"/>
<proteinExistence type="inferred from homology"/>
<dbReference type="PANTHER" id="PTHR10638:SF91">
    <property type="entry name" value="AMINE OXIDASE"/>
    <property type="match status" value="1"/>
</dbReference>
<dbReference type="InterPro" id="IPR015798">
    <property type="entry name" value="Cu_amine_oxidase_C"/>
</dbReference>
<dbReference type="SUPFAM" id="SSF54416">
    <property type="entry name" value="Amine oxidase N-terminal region"/>
    <property type="match status" value="2"/>
</dbReference>
<dbReference type="STRING" id="1220924.W2S717"/>
<dbReference type="PANTHER" id="PTHR10638">
    <property type="entry name" value="COPPER AMINE OXIDASE"/>
    <property type="match status" value="1"/>
</dbReference>
<evidence type="ECO:0000259" key="14">
    <source>
        <dbReference type="Pfam" id="PF02727"/>
    </source>
</evidence>
<evidence type="ECO:0000256" key="9">
    <source>
        <dbReference type="PIRSR" id="PIRSR600269-50"/>
    </source>
</evidence>
<dbReference type="OrthoDB" id="5379943at2759"/>
<dbReference type="Gene3D" id="3.10.450.40">
    <property type="match status" value="2"/>
</dbReference>
<dbReference type="AlphaFoldDB" id="W2S717"/>
<accession>W2S717</accession>
<evidence type="ECO:0000256" key="10">
    <source>
        <dbReference type="PIRSR" id="PIRSR600269-51"/>
    </source>
</evidence>
<dbReference type="InterPro" id="IPR036460">
    <property type="entry name" value="Cu_amine_oxidase_C_sf"/>
</dbReference>
<evidence type="ECO:0000256" key="11">
    <source>
        <dbReference type="RuleBase" id="RU000672"/>
    </source>
</evidence>
<evidence type="ECO:0000259" key="13">
    <source>
        <dbReference type="Pfam" id="PF01179"/>
    </source>
</evidence>
<dbReference type="SUPFAM" id="SSF49998">
    <property type="entry name" value="Amine oxidase catalytic domain"/>
    <property type="match status" value="1"/>
</dbReference>
<dbReference type="GO" id="GO:0009308">
    <property type="term" value="P:amine metabolic process"/>
    <property type="evidence" value="ECO:0007669"/>
    <property type="project" value="UniProtKB-UniRule"/>
</dbReference>
<dbReference type="FunFam" id="2.70.98.20:FF:000001">
    <property type="entry name" value="Amine oxidase"/>
    <property type="match status" value="1"/>
</dbReference>
<dbReference type="InterPro" id="IPR049948">
    <property type="entry name" value="Cu_Am_ox_TPQ-bd"/>
</dbReference>
<dbReference type="Pfam" id="PF02727">
    <property type="entry name" value="Cu_amine_oxidN2"/>
    <property type="match status" value="1"/>
</dbReference>
<comment type="cofactor">
    <cofactor evidence="11">
        <name>Cu cation</name>
        <dbReference type="ChEBI" id="CHEBI:23378"/>
    </cofactor>
    <text evidence="11">Contains 1 topaquinone per subunit.</text>
</comment>
<feature type="active site" description="Schiff-base intermediate with substrate; via topaquinone" evidence="9">
    <location>
        <position position="401"/>
    </location>
</feature>
<protein>
    <recommendedName>
        <fullName evidence="11">Amine oxidase</fullName>
        <ecNumber evidence="11">1.4.3.-</ecNumber>
    </recommendedName>
</protein>
<evidence type="ECO:0000256" key="1">
    <source>
        <dbReference type="ARBA" id="ARBA00001935"/>
    </source>
</evidence>
<evidence type="ECO:0000256" key="2">
    <source>
        <dbReference type="ARBA" id="ARBA00007983"/>
    </source>
</evidence>
<evidence type="ECO:0000256" key="12">
    <source>
        <dbReference type="SAM" id="MobiDB-lite"/>
    </source>
</evidence>
<keyword evidence="16" id="KW-1185">Reference proteome</keyword>
<comment type="subunit">
    <text evidence="3">Homodimer.</text>
</comment>
<dbReference type="Proteomes" id="UP000030752">
    <property type="component" value="Unassembled WGS sequence"/>
</dbReference>
<comment type="PTM">
    <text evidence="10 11">Topaquinone (TPQ) is generated by copper-dependent autoxidation of a specific tyrosyl residue.</text>
</comment>
<keyword evidence="8" id="KW-1015">Disulfide bond</keyword>